<name>A0ABP9MYG3_9GAMM</name>
<evidence type="ECO:0000259" key="6">
    <source>
        <dbReference type="PROSITE" id="PS51898"/>
    </source>
</evidence>
<dbReference type="Gene3D" id="1.10.150.130">
    <property type="match status" value="1"/>
</dbReference>
<comment type="similarity">
    <text evidence="1">Belongs to the 'phage' integrase family.</text>
</comment>
<dbReference type="InterPro" id="IPR050808">
    <property type="entry name" value="Phage_Integrase"/>
</dbReference>
<dbReference type="RefSeq" id="WP_345487788.1">
    <property type="nucleotide sequence ID" value="NZ_BAABHY010000001.1"/>
</dbReference>
<dbReference type="Pfam" id="PF22022">
    <property type="entry name" value="Phage_int_M"/>
    <property type="match status" value="1"/>
</dbReference>
<dbReference type="InterPro" id="IPR011010">
    <property type="entry name" value="DNA_brk_join_enz"/>
</dbReference>
<dbReference type="InterPro" id="IPR013762">
    <property type="entry name" value="Integrase-like_cat_sf"/>
</dbReference>
<feature type="domain" description="Core-binding (CB)" evidence="7">
    <location>
        <begin position="105"/>
        <end position="186"/>
    </location>
</feature>
<dbReference type="Proteomes" id="UP001500171">
    <property type="component" value="Unassembled WGS sequence"/>
</dbReference>
<evidence type="ECO:0000313" key="8">
    <source>
        <dbReference type="EMBL" id="GAA5104357.1"/>
    </source>
</evidence>
<keyword evidence="4" id="KW-0233">DNA recombination</keyword>
<protein>
    <submittedName>
        <fullName evidence="8">Integrase domain-containing protein</fullName>
    </submittedName>
</protein>
<dbReference type="PANTHER" id="PTHR30629">
    <property type="entry name" value="PROPHAGE INTEGRASE"/>
    <property type="match status" value="1"/>
</dbReference>
<dbReference type="PROSITE" id="PS51900">
    <property type="entry name" value="CB"/>
    <property type="match status" value="1"/>
</dbReference>
<dbReference type="InterPro" id="IPR038488">
    <property type="entry name" value="Integrase_DNA-bd_sf"/>
</dbReference>
<reference evidence="9" key="1">
    <citation type="journal article" date="2019" name="Int. J. Syst. Evol. Microbiol.">
        <title>The Global Catalogue of Microorganisms (GCM) 10K type strain sequencing project: providing services to taxonomists for standard genome sequencing and annotation.</title>
        <authorList>
            <consortium name="The Broad Institute Genomics Platform"/>
            <consortium name="The Broad Institute Genome Sequencing Center for Infectious Disease"/>
            <person name="Wu L."/>
            <person name="Ma J."/>
        </authorList>
    </citation>
    <scope>NUCLEOTIDE SEQUENCE [LARGE SCALE GENOMIC DNA]</scope>
    <source>
        <strain evidence="9">JCM 18050</strain>
    </source>
</reference>
<dbReference type="Pfam" id="PF00589">
    <property type="entry name" value="Phage_integrase"/>
    <property type="match status" value="1"/>
</dbReference>
<keyword evidence="3 5" id="KW-0238">DNA-binding</keyword>
<accession>A0ABP9MYG3</accession>
<dbReference type="Gene3D" id="3.30.160.390">
    <property type="entry name" value="Integrase, DNA-binding domain"/>
    <property type="match status" value="1"/>
</dbReference>
<evidence type="ECO:0000256" key="1">
    <source>
        <dbReference type="ARBA" id="ARBA00008857"/>
    </source>
</evidence>
<dbReference type="InterPro" id="IPR010998">
    <property type="entry name" value="Integrase_recombinase_N"/>
</dbReference>
<keyword evidence="9" id="KW-1185">Reference proteome</keyword>
<dbReference type="NCBIfam" id="NF007246">
    <property type="entry name" value="PRK09692.1"/>
    <property type="match status" value="1"/>
</dbReference>
<evidence type="ECO:0000256" key="2">
    <source>
        <dbReference type="ARBA" id="ARBA00022908"/>
    </source>
</evidence>
<dbReference type="CDD" id="cd00801">
    <property type="entry name" value="INT_P4_C"/>
    <property type="match status" value="1"/>
</dbReference>
<dbReference type="Pfam" id="PF13356">
    <property type="entry name" value="Arm-DNA-bind_3"/>
    <property type="match status" value="1"/>
</dbReference>
<keyword evidence="2" id="KW-0229">DNA integration</keyword>
<evidence type="ECO:0000256" key="5">
    <source>
        <dbReference type="PROSITE-ProRule" id="PRU01248"/>
    </source>
</evidence>
<gene>
    <name evidence="8" type="ORF">GCM10023211_01860</name>
</gene>
<evidence type="ECO:0000259" key="7">
    <source>
        <dbReference type="PROSITE" id="PS51900"/>
    </source>
</evidence>
<dbReference type="SUPFAM" id="SSF56349">
    <property type="entry name" value="DNA breaking-rejoining enzymes"/>
    <property type="match status" value="1"/>
</dbReference>
<feature type="domain" description="Tyr recombinase" evidence="6">
    <location>
        <begin position="209"/>
        <end position="386"/>
    </location>
</feature>
<evidence type="ECO:0000256" key="4">
    <source>
        <dbReference type="ARBA" id="ARBA00023172"/>
    </source>
</evidence>
<comment type="caution">
    <text evidence="8">The sequence shown here is derived from an EMBL/GenBank/DDBJ whole genome shotgun (WGS) entry which is preliminary data.</text>
</comment>
<dbReference type="EMBL" id="BAABHY010000001">
    <property type="protein sequence ID" value="GAA5104357.1"/>
    <property type="molecule type" value="Genomic_DNA"/>
</dbReference>
<dbReference type="InterPro" id="IPR025166">
    <property type="entry name" value="Integrase_DNA_bind_dom"/>
</dbReference>
<dbReference type="InterPro" id="IPR053876">
    <property type="entry name" value="Phage_int_M"/>
</dbReference>
<dbReference type="InterPro" id="IPR044068">
    <property type="entry name" value="CB"/>
</dbReference>
<dbReference type="PANTHER" id="PTHR30629:SF6">
    <property type="entry name" value="PROPHAGE INTEGRASE INTA-RELATED"/>
    <property type="match status" value="1"/>
</dbReference>
<dbReference type="InterPro" id="IPR002104">
    <property type="entry name" value="Integrase_catalytic"/>
</dbReference>
<dbReference type="PROSITE" id="PS51898">
    <property type="entry name" value="TYR_RECOMBINASE"/>
    <property type="match status" value="1"/>
</dbReference>
<sequence length="394" mass="44792">MGRVTKPLSNTEIQKKRAIDKEITLHDGDGLFLLIKPSGKKLWRFRYQRPNTKLRTNISLGAYPYLSLADARKLRDEYLSLLVKGIDPQAKAAQQEEQAEIAEESRFINVAKKWFEFKQKSITADYAKDIWRSLEKDVLPCLENMAITEIKARTLIQVLEPIKTRGALETVRRLSQRINEIMIYAINTGLLEANPASTISQAFEKPKKQNLPTVRPEILPQLMRDISMSNLQVTTRALLLWQLLTLVRPSEAAGTKWIEIDFENKLWHIPAERMKAKKAHTVPLSNEALGLLAQLKPLSSGSEYVFPSRINRNEPLNPQTANAALKRIGYGGQLVAHGLRSIASTAMNEAEFNPDVIEAALAHNDKNEVRRAYNRSTYLEQRKELMAWWGETGL</sequence>
<dbReference type="Gene3D" id="1.10.443.10">
    <property type="entry name" value="Intergrase catalytic core"/>
    <property type="match status" value="1"/>
</dbReference>
<organism evidence="8 9">
    <name type="scientific">Orbus sasakiae</name>
    <dbReference type="NCBI Taxonomy" id="1078475"/>
    <lineage>
        <taxon>Bacteria</taxon>
        <taxon>Pseudomonadati</taxon>
        <taxon>Pseudomonadota</taxon>
        <taxon>Gammaproteobacteria</taxon>
        <taxon>Orbales</taxon>
        <taxon>Orbaceae</taxon>
        <taxon>Orbus</taxon>
    </lineage>
</organism>
<proteinExistence type="inferred from homology"/>
<evidence type="ECO:0000256" key="3">
    <source>
        <dbReference type="ARBA" id="ARBA00023125"/>
    </source>
</evidence>
<evidence type="ECO:0000313" key="9">
    <source>
        <dbReference type="Proteomes" id="UP001500171"/>
    </source>
</evidence>